<accession>A0A0M3IR50</accession>
<dbReference type="Proteomes" id="UP000036681">
    <property type="component" value="Unplaced"/>
</dbReference>
<keyword evidence="1" id="KW-0812">Transmembrane</keyword>
<reference evidence="3" key="1">
    <citation type="submission" date="2017-02" db="UniProtKB">
        <authorList>
            <consortium name="WormBaseParasite"/>
        </authorList>
    </citation>
    <scope>IDENTIFICATION</scope>
</reference>
<keyword evidence="1" id="KW-1133">Transmembrane helix</keyword>
<sequence length="74" mass="8687">MLFYIVYSHNIFDITTLFVYSILLSNIYATSELQRISRRELFELNEQWSLNGGGRLSTRSSTYIIYATGSQYFL</sequence>
<keyword evidence="2" id="KW-1185">Reference proteome</keyword>
<keyword evidence="1" id="KW-0472">Membrane</keyword>
<evidence type="ECO:0000256" key="1">
    <source>
        <dbReference type="SAM" id="Phobius"/>
    </source>
</evidence>
<dbReference type="WBParaSite" id="ALUE_0002122801-mRNA-1">
    <property type="protein sequence ID" value="ALUE_0002122801-mRNA-1"/>
    <property type="gene ID" value="ALUE_0002122801"/>
</dbReference>
<proteinExistence type="predicted"/>
<name>A0A0M3IR50_ASCLU</name>
<evidence type="ECO:0000313" key="2">
    <source>
        <dbReference type="Proteomes" id="UP000036681"/>
    </source>
</evidence>
<evidence type="ECO:0000313" key="3">
    <source>
        <dbReference type="WBParaSite" id="ALUE_0002122801-mRNA-1"/>
    </source>
</evidence>
<dbReference type="AlphaFoldDB" id="A0A0M3IR50"/>
<organism evidence="2 3">
    <name type="scientific">Ascaris lumbricoides</name>
    <name type="common">Giant roundworm</name>
    <dbReference type="NCBI Taxonomy" id="6252"/>
    <lineage>
        <taxon>Eukaryota</taxon>
        <taxon>Metazoa</taxon>
        <taxon>Ecdysozoa</taxon>
        <taxon>Nematoda</taxon>
        <taxon>Chromadorea</taxon>
        <taxon>Rhabditida</taxon>
        <taxon>Spirurina</taxon>
        <taxon>Ascaridomorpha</taxon>
        <taxon>Ascaridoidea</taxon>
        <taxon>Ascarididae</taxon>
        <taxon>Ascaris</taxon>
    </lineage>
</organism>
<feature type="transmembrane region" description="Helical" evidence="1">
    <location>
        <begin position="6"/>
        <end position="29"/>
    </location>
</feature>
<protein>
    <submittedName>
        <fullName evidence="3">Uncharacterized protein</fullName>
    </submittedName>
</protein>